<dbReference type="InterPro" id="IPR016169">
    <property type="entry name" value="FAD-bd_PCMH_sub2"/>
</dbReference>
<dbReference type="CDD" id="cd04590">
    <property type="entry name" value="CBS_pair_CorC_HlyC_assoc"/>
    <property type="match status" value="1"/>
</dbReference>
<feature type="transmembrane region" description="Helical" evidence="11">
    <location>
        <begin position="115"/>
        <end position="135"/>
    </location>
</feature>
<dbReference type="PROSITE" id="PS51846">
    <property type="entry name" value="CNNM"/>
    <property type="match status" value="1"/>
</dbReference>
<proteinExistence type="inferred from homology"/>
<dbReference type="InterPro" id="IPR036318">
    <property type="entry name" value="FAD-bd_PCMH-like_sf"/>
</dbReference>
<comment type="caution">
    <text evidence="14">The sequence shown here is derived from an EMBL/GenBank/DDBJ whole genome shotgun (WGS) entry which is preliminary data.</text>
</comment>
<keyword evidence="4 10" id="KW-0812">Transmembrane</keyword>
<evidence type="ECO:0000256" key="5">
    <source>
        <dbReference type="ARBA" id="ARBA00022737"/>
    </source>
</evidence>
<evidence type="ECO:0000256" key="2">
    <source>
        <dbReference type="ARBA" id="ARBA00006337"/>
    </source>
</evidence>
<evidence type="ECO:0000256" key="6">
    <source>
        <dbReference type="ARBA" id="ARBA00022989"/>
    </source>
</evidence>
<keyword evidence="8 10" id="KW-0472">Membrane</keyword>
<feature type="domain" description="CBS" evidence="12">
    <location>
        <begin position="290"/>
        <end position="347"/>
    </location>
</feature>
<dbReference type="Pfam" id="PF00571">
    <property type="entry name" value="CBS"/>
    <property type="match status" value="2"/>
</dbReference>
<dbReference type="InterPro" id="IPR044751">
    <property type="entry name" value="Ion_transp-like_CBS"/>
</dbReference>
<accession>A0AAW6M5P5</accession>
<feature type="transmembrane region" description="Helical" evidence="11">
    <location>
        <begin position="147"/>
        <end position="167"/>
    </location>
</feature>
<dbReference type="SUPFAM" id="SSF54631">
    <property type="entry name" value="CBS-domain pair"/>
    <property type="match status" value="1"/>
</dbReference>
<sequence>MDPDAYLCQLANVFNGISVHGPTISAIIAIVLAGLLLLVSGFASASEIAFFSLSPSDLNAIDEKKHPSDEKIRKLLDDTERLLATILITNNFVNVTIIMLCNFFFMSVFEFHSPIAEFLILTVILTFLLLLFGEIMPKIYSAQKTLAFCRFSAPGIWMFRSLFYPVASMLVRSTSFLNKHFARKNHNISVDELSHALELTDKAELKEENNILEGIIRFGGETAKEVMTSRLDVVDLDIRTPFKDVLQCIIENAYSRIPIYSENRDNIKGILYIKDLLPHLNKVDFRWQSLIRPAYFVPETKMIDDLLRDFQANKIHIAIVVDEFGGTSGIVTMEDIIEEIVGEIHDEYDDEERTYAVLNDHTWVFEAKTQLTDFYKITKVDEEVFDEVAGDSDTLAGLLLELKGEFPALHEKVTYDHYEFEVLEMDNRRILKVKFTINTPPSDSDKKD</sequence>
<dbReference type="InterPro" id="IPR019862">
    <property type="entry name" value="Motility-assoc_prot_GldE"/>
</dbReference>
<evidence type="ECO:0000259" key="12">
    <source>
        <dbReference type="PROSITE" id="PS51371"/>
    </source>
</evidence>
<dbReference type="InterPro" id="IPR000644">
    <property type="entry name" value="CBS_dom"/>
</dbReference>
<evidence type="ECO:0000313" key="15">
    <source>
        <dbReference type="Proteomes" id="UP001221924"/>
    </source>
</evidence>
<evidence type="ECO:0000256" key="9">
    <source>
        <dbReference type="PROSITE-ProRule" id="PRU00703"/>
    </source>
</evidence>
<dbReference type="AlphaFoldDB" id="A0AAW6M5P5"/>
<evidence type="ECO:0000256" key="8">
    <source>
        <dbReference type="ARBA" id="ARBA00023136"/>
    </source>
</evidence>
<dbReference type="PANTHER" id="PTHR22777">
    <property type="entry name" value="HEMOLYSIN-RELATED"/>
    <property type="match status" value="1"/>
</dbReference>
<protein>
    <submittedName>
        <fullName evidence="14">Gliding motility-associated protein GldE</fullName>
    </submittedName>
</protein>
<reference evidence="14" key="1">
    <citation type="submission" date="2023-03" db="EMBL/GenBank/DDBJ databases">
        <title>DFI Biobank Strains.</title>
        <authorList>
            <person name="Mostad J."/>
            <person name="Paddock L."/>
            <person name="Medina S."/>
            <person name="Waligurski E."/>
            <person name="Barat B."/>
            <person name="Smith R."/>
            <person name="Burgo V."/>
            <person name="Metcalfe C."/>
            <person name="Woodson C."/>
            <person name="Sundararajan A."/>
            <person name="Ramaswamy R."/>
            <person name="Lin H."/>
            <person name="Pamer E.G."/>
        </authorList>
    </citation>
    <scope>NUCLEOTIDE SEQUENCE</scope>
    <source>
        <strain evidence="14">DFI.9.5</strain>
    </source>
</reference>
<dbReference type="SMART" id="SM01091">
    <property type="entry name" value="CorC_HlyC"/>
    <property type="match status" value="1"/>
</dbReference>
<dbReference type="Proteomes" id="UP001221924">
    <property type="component" value="Unassembled WGS sequence"/>
</dbReference>
<name>A0AAW6M5P5_9BACE</name>
<dbReference type="InterPro" id="IPR046342">
    <property type="entry name" value="CBS_dom_sf"/>
</dbReference>
<keyword evidence="3" id="KW-1003">Cell membrane</keyword>
<dbReference type="InterPro" id="IPR002550">
    <property type="entry name" value="CNNM"/>
</dbReference>
<evidence type="ECO:0000256" key="10">
    <source>
        <dbReference type="PROSITE-ProRule" id="PRU01193"/>
    </source>
</evidence>
<dbReference type="GO" id="GO:0050660">
    <property type="term" value="F:flavin adenine dinucleotide binding"/>
    <property type="evidence" value="ECO:0007669"/>
    <property type="project" value="InterPro"/>
</dbReference>
<feature type="domain" description="CNNM transmembrane" evidence="13">
    <location>
        <begin position="22"/>
        <end position="209"/>
    </location>
</feature>
<dbReference type="FunFam" id="3.10.580.10:FF:000002">
    <property type="entry name" value="Magnesium/cobalt efflux protein CorC"/>
    <property type="match status" value="1"/>
</dbReference>
<evidence type="ECO:0000256" key="7">
    <source>
        <dbReference type="ARBA" id="ARBA00023122"/>
    </source>
</evidence>
<dbReference type="NCBIfam" id="TIGR03520">
    <property type="entry name" value="GldE"/>
    <property type="match status" value="1"/>
</dbReference>
<evidence type="ECO:0000259" key="13">
    <source>
        <dbReference type="PROSITE" id="PS51846"/>
    </source>
</evidence>
<dbReference type="Gene3D" id="3.10.580.10">
    <property type="entry name" value="CBS-domain"/>
    <property type="match status" value="1"/>
</dbReference>
<keyword evidence="6 10" id="KW-1133">Transmembrane helix</keyword>
<dbReference type="SUPFAM" id="SSF56176">
    <property type="entry name" value="FAD-binding/transporter-associated domain-like"/>
    <property type="match status" value="1"/>
</dbReference>
<dbReference type="PANTHER" id="PTHR22777:SF32">
    <property type="entry name" value="UPF0053 INNER MEMBRANE PROTEIN YFJD"/>
    <property type="match status" value="1"/>
</dbReference>
<evidence type="ECO:0000256" key="1">
    <source>
        <dbReference type="ARBA" id="ARBA00004651"/>
    </source>
</evidence>
<keyword evidence="7 9" id="KW-0129">CBS domain</keyword>
<evidence type="ECO:0000256" key="3">
    <source>
        <dbReference type="ARBA" id="ARBA00022475"/>
    </source>
</evidence>
<dbReference type="Gene3D" id="3.30.465.10">
    <property type="match status" value="1"/>
</dbReference>
<gene>
    <name evidence="14" type="ORF">PZH42_13065</name>
</gene>
<dbReference type="EMBL" id="JARFID010000011">
    <property type="protein sequence ID" value="MDE8695034.1"/>
    <property type="molecule type" value="Genomic_DNA"/>
</dbReference>
<feature type="transmembrane region" description="Helical" evidence="11">
    <location>
        <begin position="24"/>
        <end position="45"/>
    </location>
</feature>
<dbReference type="GO" id="GO:0005886">
    <property type="term" value="C:plasma membrane"/>
    <property type="evidence" value="ECO:0007669"/>
    <property type="project" value="UniProtKB-SubCell"/>
</dbReference>
<feature type="transmembrane region" description="Helical" evidence="11">
    <location>
        <begin position="82"/>
        <end position="109"/>
    </location>
</feature>
<organism evidence="14 15">
    <name type="scientific">Bacteroides cellulosilyticus</name>
    <dbReference type="NCBI Taxonomy" id="246787"/>
    <lineage>
        <taxon>Bacteria</taxon>
        <taxon>Pseudomonadati</taxon>
        <taxon>Bacteroidota</taxon>
        <taxon>Bacteroidia</taxon>
        <taxon>Bacteroidales</taxon>
        <taxon>Bacteroidaceae</taxon>
        <taxon>Bacteroides</taxon>
    </lineage>
</organism>
<dbReference type="Pfam" id="PF03471">
    <property type="entry name" value="CorC_HlyC"/>
    <property type="match status" value="1"/>
</dbReference>
<comment type="subcellular location">
    <subcellularLocation>
        <location evidence="1">Cell membrane</location>
        <topology evidence="1">Multi-pass membrane protein</topology>
    </subcellularLocation>
</comment>
<keyword evidence="5" id="KW-0677">Repeat</keyword>
<dbReference type="RefSeq" id="WP_149925330.1">
    <property type="nucleotide sequence ID" value="NZ_CAXKYC010000020.1"/>
</dbReference>
<dbReference type="Pfam" id="PF01595">
    <property type="entry name" value="CNNM"/>
    <property type="match status" value="1"/>
</dbReference>
<comment type="similarity">
    <text evidence="2">Belongs to the UPF0053 family.</text>
</comment>
<dbReference type="InterPro" id="IPR005170">
    <property type="entry name" value="Transptr-assoc_dom"/>
</dbReference>
<evidence type="ECO:0000256" key="11">
    <source>
        <dbReference type="SAM" id="Phobius"/>
    </source>
</evidence>
<evidence type="ECO:0000313" key="14">
    <source>
        <dbReference type="EMBL" id="MDE8695034.1"/>
    </source>
</evidence>
<feature type="domain" description="CBS" evidence="12">
    <location>
        <begin position="227"/>
        <end position="289"/>
    </location>
</feature>
<dbReference type="PROSITE" id="PS51371">
    <property type="entry name" value="CBS"/>
    <property type="match status" value="2"/>
</dbReference>
<evidence type="ECO:0000256" key="4">
    <source>
        <dbReference type="ARBA" id="ARBA00022692"/>
    </source>
</evidence>